<sequence>MNTRFLAPLSGLVLVATLAGGTPAQAATLPAPVPNAIVSASSSWGTASDSWAGYTGVLQIWVPDAVSGGWTLTFQSAGLGRQAQVSSFWNANAVFDPVTNTFTLTSPSWGGDVAANSVLDVGFNANGAFDTSVDLANCKFNGQPCVISAMTSQSAQQTLANLKAGYQGGGSATPTPAPSATPSPSATPVPVASPKLEVLFSISSSWDGGYSGNVAVKNLSSKTLKAGANGWQAPLKFPDAATAQDVFKSGPWNFSVNIAGDGTATLKPKSWAAALAPGDVAASGFNGGSPANLQKAAAADSTVTVLFAPSVPNSNPTPTPNPTATPSPTATPAPTPVASATPSPSPTPVPTTPPTGGAGSLLFSPYKDVTISMNWNSNVMSTAVTGTPSPLLSVLPAKVPAVTWAFATGECGKENWAGIQPDALVQANLQAFVDTGIDYVVSTGGAAGAFTCSSETGMRAFIDRYASSRLVGIDFDIEAGQSQATIASLVRQVAAVQSDYPNLRFSFTVATLGSSNGTVTSTPYGDLSVTGYNVVKAVQQYGVANYTINLMVMDYGTANAGNCVVVNGKCDMGQTAIQAAKNLKARYGIPYERIELTPMIGVNDVTDELFSLQDTGTMVQWALANGIAGIHFWSVDRDTPCSQTSASPICSSVPSVPAWGYTNRFIGDLGL</sequence>
<dbReference type="STRING" id="243233.MCA2747"/>
<dbReference type="AlphaFoldDB" id="Q603Q4"/>
<dbReference type="PANTHER" id="PTHR42976:SF1">
    <property type="entry name" value="GH18 DOMAIN-CONTAINING PROTEIN-RELATED"/>
    <property type="match status" value="1"/>
</dbReference>
<protein>
    <submittedName>
        <fullName evidence="4">Cellulose-binding domain protein</fullName>
    </submittedName>
</protein>
<dbReference type="InterPro" id="IPR008965">
    <property type="entry name" value="CBM2/CBM3_carb-bd_dom_sf"/>
</dbReference>
<dbReference type="SUPFAM" id="SSF51445">
    <property type="entry name" value="(Trans)glycosidases"/>
    <property type="match status" value="1"/>
</dbReference>
<dbReference type="HOGENOM" id="CLU_428834_0_0_6"/>
<dbReference type="GO" id="GO:0004553">
    <property type="term" value="F:hydrolase activity, hydrolyzing O-glycosyl compounds"/>
    <property type="evidence" value="ECO:0007669"/>
    <property type="project" value="InterPro"/>
</dbReference>
<dbReference type="eggNOG" id="COG3979">
    <property type="taxonomic scope" value="Bacteria"/>
</dbReference>
<name>Q603Q4_METCA</name>
<gene>
    <name evidence="4" type="ordered locus">MCA2747</name>
</gene>
<dbReference type="EMBL" id="AE017282">
    <property type="protein sequence ID" value="AAU91165.1"/>
    <property type="molecule type" value="Genomic_DNA"/>
</dbReference>
<dbReference type="CDD" id="cd06543">
    <property type="entry name" value="GH18_PF-ChiA-like"/>
    <property type="match status" value="1"/>
</dbReference>
<dbReference type="KEGG" id="mca:MCA2747"/>
<feature type="region of interest" description="Disordered" evidence="1">
    <location>
        <begin position="166"/>
        <end position="189"/>
    </location>
</feature>
<dbReference type="InterPro" id="IPR012291">
    <property type="entry name" value="CBM2_carb-bd_dom_sf"/>
</dbReference>
<proteinExistence type="predicted"/>
<dbReference type="GeneID" id="88224926"/>
<dbReference type="Pfam" id="PF00553">
    <property type="entry name" value="CBM_2"/>
    <property type="match status" value="1"/>
</dbReference>
<dbReference type="CAZy" id="GH18">
    <property type="family name" value="Glycoside Hydrolase Family 18"/>
</dbReference>
<dbReference type="InterPro" id="IPR052750">
    <property type="entry name" value="GH18_Chitinase"/>
</dbReference>
<dbReference type="Gene3D" id="2.60.40.290">
    <property type="match status" value="2"/>
</dbReference>
<evidence type="ECO:0000256" key="2">
    <source>
        <dbReference type="SAM" id="SignalP"/>
    </source>
</evidence>
<dbReference type="CAZy" id="CBM2">
    <property type="family name" value="Carbohydrate-Binding Module Family 2"/>
</dbReference>
<evidence type="ECO:0000313" key="5">
    <source>
        <dbReference type="Proteomes" id="UP000006821"/>
    </source>
</evidence>
<organism evidence="4 5">
    <name type="scientific">Methylococcus capsulatus (strain ATCC 33009 / NCIMB 11132 / Bath)</name>
    <dbReference type="NCBI Taxonomy" id="243233"/>
    <lineage>
        <taxon>Bacteria</taxon>
        <taxon>Pseudomonadati</taxon>
        <taxon>Pseudomonadota</taxon>
        <taxon>Gammaproteobacteria</taxon>
        <taxon>Methylococcales</taxon>
        <taxon>Methylococcaceae</taxon>
        <taxon>Methylococcus</taxon>
    </lineage>
</organism>
<feature type="compositionally biased region" description="Pro residues" evidence="1">
    <location>
        <begin position="175"/>
        <end position="187"/>
    </location>
</feature>
<feature type="domain" description="CBM2" evidence="3">
    <location>
        <begin position="189"/>
        <end position="301"/>
    </location>
</feature>
<dbReference type="Proteomes" id="UP000006821">
    <property type="component" value="Chromosome"/>
</dbReference>
<feature type="compositionally biased region" description="Pro residues" evidence="1">
    <location>
        <begin position="315"/>
        <end position="335"/>
    </location>
</feature>
<dbReference type="Gene3D" id="3.20.20.80">
    <property type="entry name" value="Glycosidases"/>
    <property type="match status" value="1"/>
</dbReference>
<dbReference type="PANTHER" id="PTHR42976">
    <property type="entry name" value="BIFUNCTIONAL CHITINASE/LYSOZYME-RELATED"/>
    <property type="match status" value="1"/>
</dbReference>
<dbReference type="InterPro" id="IPR001919">
    <property type="entry name" value="CBD2"/>
</dbReference>
<feature type="region of interest" description="Disordered" evidence="1">
    <location>
        <begin position="308"/>
        <end position="359"/>
    </location>
</feature>
<evidence type="ECO:0000259" key="3">
    <source>
        <dbReference type="PROSITE" id="PS51173"/>
    </source>
</evidence>
<feature type="domain" description="CBM2" evidence="3">
    <location>
        <begin position="31"/>
        <end position="148"/>
    </location>
</feature>
<dbReference type="SMART" id="SM00637">
    <property type="entry name" value="CBD_II"/>
    <property type="match status" value="1"/>
</dbReference>
<keyword evidence="2" id="KW-0732">Signal</keyword>
<feature type="compositionally biased region" description="Pro residues" evidence="1">
    <location>
        <begin position="343"/>
        <end position="353"/>
    </location>
</feature>
<dbReference type="PROSITE" id="PS51173">
    <property type="entry name" value="CBM2"/>
    <property type="match status" value="2"/>
</dbReference>
<dbReference type="GO" id="GO:0005975">
    <property type="term" value="P:carbohydrate metabolic process"/>
    <property type="evidence" value="ECO:0007669"/>
    <property type="project" value="InterPro"/>
</dbReference>
<feature type="signal peptide" evidence="2">
    <location>
        <begin position="1"/>
        <end position="26"/>
    </location>
</feature>
<evidence type="ECO:0000256" key="1">
    <source>
        <dbReference type="SAM" id="MobiDB-lite"/>
    </source>
</evidence>
<evidence type="ECO:0000313" key="4">
    <source>
        <dbReference type="EMBL" id="AAU91165.1"/>
    </source>
</evidence>
<dbReference type="SUPFAM" id="SSF49384">
    <property type="entry name" value="Carbohydrate-binding domain"/>
    <property type="match status" value="2"/>
</dbReference>
<feature type="chain" id="PRO_5004266289" evidence="2">
    <location>
        <begin position="27"/>
        <end position="671"/>
    </location>
</feature>
<dbReference type="RefSeq" id="WP_010961952.1">
    <property type="nucleotide sequence ID" value="NC_002977.6"/>
</dbReference>
<accession>Q603Q4</accession>
<dbReference type="GO" id="GO:0030247">
    <property type="term" value="F:polysaccharide binding"/>
    <property type="evidence" value="ECO:0007669"/>
    <property type="project" value="UniProtKB-UniRule"/>
</dbReference>
<reference evidence="4 5" key="1">
    <citation type="journal article" date="2004" name="PLoS Biol.">
        <title>Genomic insights into methanotrophy: the complete genome sequence of Methylococcus capsulatus (Bath).</title>
        <authorList>
            <person name="Ward N.L."/>
            <person name="Larsen O."/>
            <person name="Sakwa J."/>
            <person name="Bruseth L."/>
            <person name="Khouri H.M."/>
            <person name="Durkin A.S."/>
            <person name="Dimitrov G."/>
            <person name="Jiang L."/>
            <person name="Scanlan D."/>
            <person name="Kang K.H."/>
            <person name="Lewis M.R."/>
            <person name="Nelson K.E."/>
            <person name="Methe B.A."/>
            <person name="Wu M."/>
            <person name="Heidelberg J.F."/>
            <person name="Paulsen I.T."/>
            <person name="Fouts D.E."/>
            <person name="Ravel J."/>
            <person name="Tettelin H."/>
            <person name="Ren Q."/>
            <person name="Read T.D."/>
            <person name="DeBoy R.T."/>
            <person name="Seshadri R."/>
            <person name="Salzberg S.L."/>
            <person name="Jensen H.B."/>
            <person name="Birkeland N.K."/>
            <person name="Nelson W.C."/>
            <person name="Dodson R.J."/>
            <person name="Grindhaug S.H."/>
            <person name="Holt I.E."/>
            <person name="Eidhammer I."/>
            <person name="Jonasen I."/>
            <person name="Vanaken S."/>
            <person name="Utterback T.R."/>
            <person name="Feldblyum T.V."/>
            <person name="Fraser C.M."/>
            <person name="Lillehaug J.R."/>
            <person name="Eisen J.A."/>
        </authorList>
    </citation>
    <scope>NUCLEOTIDE SEQUENCE [LARGE SCALE GENOMIC DNA]</scope>
    <source>
        <strain evidence="5">ATCC 33009 / NCIMB 11132 / Bath</strain>
    </source>
</reference>
<dbReference type="InterPro" id="IPR017853">
    <property type="entry name" value="GH"/>
</dbReference>